<evidence type="ECO:0000313" key="2">
    <source>
        <dbReference type="EMBL" id="CAG8478000.1"/>
    </source>
</evidence>
<organism evidence="2 3">
    <name type="scientific">Funneliformis mosseae</name>
    <name type="common">Endomycorrhizal fungus</name>
    <name type="synonym">Glomus mosseae</name>
    <dbReference type="NCBI Taxonomy" id="27381"/>
    <lineage>
        <taxon>Eukaryota</taxon>
        <taxon>Fungi</taxon>
        <taxon>Fungi incertae sedis</taxon>
        <taxon>Mucoromycota</taxon>
        <taxon>Glomeromycotina</taxon>
        <taxon>Glomeromycetes</taxon>
        <taxon>Glomerales</taxon>
        <taxon>Glomeraceae</taxon>
        <taxon>Funneliformis</taxon>
    </lineage>
</organism>
<feature type="region of interest" description="Disordered" evidence="1">
    <location>
        <begin position="45"/>
        <end position="74"/>
    </location>
</feature>
<keyword evidence="3" id="KW-1185">Reference proteome</keyword>
<accession>A0A9N8ZB62</accession>
<dbReference type="AlphaFoldDB" id="A0A9N8ZB62"/>
<evidence type="ECO:0000313" key="3">
    <source>
        <dbReference type="Proteomes" id="UP000789375"/>
    </source>
</evidence>
<evidence type="ECO:0000256" key="1">
    <source>
        <dbReference type="SAM" id="MobiDB-lite"/>
    </source>
</evidence>
<comment type="caution">
    <text evidence="2">The sequence shown here is derived from an EMBL/GenBank/DDBJ whole genome shotgun (WGS) entry which is preliminary data.</text>
</comment>
<reference evidence="2" key="1">
    <citation type="submission" date="2021-06" db="EMBL/GenBank/DDBJ databases">
        <authorList>
            <person name="Kallberg Y."/>
            <person name="Tangrot J."/>
            <person name="Rosling A."/>
        </authorList>
    </citation>
    <scope>NUCLEOTIDE SEQUENCE</scope>
    <source>
        <strain evidence="2">87-6 pot B 2015</strain>
    </source>
</reference>
<feature type="compositionally biased region" description="Basic and acidic residues" evidence="1">
    <location>
        <begin position="65"/>
        <end position="74"/>
    </location>
</feature>
<gene>
    <name evidence="2" type="ORF">FMOSSE_LOCUS2860</name>
</gene>
<dbReference type="Proteomes" id="UP000789375">
    <property type="component" value="Unassembled WGS sequence"/>
</dbReference>
<name>A0A9N8ZB62_FUNMO</name>
<feature type="non-terminal residue" evidence="2">
    <location>
        <position position="1"/>
    </location>
</feature>
<proteinExistence type="predicted"/>
<sequence length="91" mass="10686">PYRAIPEKLREYEVKYASRIHSDKKSTSEYLKLLSRIAMRQKSDRLDAGDNYTISDTESEESSPESDHNLELKSEFTKNDEISEIINMYSY</sequence>
<protein>
    <submittedName>
        <fullName evidence="2">5183_t:CDS:1</fullName>
    </submittedName>
</protein>
<dbReference type="EMBL" id="CAJVPP010000390">
    <property type="protein sequence ID" value="CAG8478000.1"/>
    <property type="molecule type" value="Genomic_DNA"/>
</dbReference>